<accession>A0ABY5BPJ6</accession>
<sequence length="288" mass="33188">MDYVLVNNVVADNQWQQIKAQASDPKHPNVISLVSAPKLGKYFGEPGVNGINVLDRLTHRKYHPGQYRFFNDVPVPYWDKVFVNKDGSISIYDHGSEIGKEYLYPNTRRAAQDVRYTNPDGTMDYIEEYAYDGTIFSNLFYAEDEMLEMVFYDQQQRPVVRYYLYQKVINLVTVEDPETHEVLKRYDSLDAFYNDQLQSIVTADDTVTIDYMGVELLALANTKSHNILRLAESPLDDQGHVRGNLVDILTDRIKTIQTVQVSADDYKILEKQDLPLEKVTIITDNVNI</sequence>
<dbReference type="EMBL" id="CP097116">
    <property type="protein sequence ID" value="USS84997.1"/>
    <property type="molecule type" value="Genomic_DNA"/>
</dbReference>
<organism evidence="1 2">
    <name type="scientific">Fructilactobacillus myrtifloralis</name>
    <dbReference type="NCBI Taxonomy" id="2940301"/>
    <lineage>
        <taxon>Bacteria</taxon>
        <taxon>Bacillati</taxon>
        <taxon>Bacillota</taxon>
        <taxon>Bacilli</taxon>
        <taxon>Lactobacillales</taxon>
        <taxon>Lactobacillaceae</taxon>
        <taxon>Fructilactobacillus</taxon>
    </lineage>
</organism>
<evidence type="ECO:0000313" key="2">
    <source>
        <dbReference type="Proteomes" id="UP001056707"/>
    </source>
</evidence>
<proteinExistence type="predicted"/>
<reference evidence="1" key="1">
    <citation type="submission" date="2022-05" db="EMBL/GenBank/DDBJ databases">
        <authorList>
            <person name="Oliphant S.A."/>
            <person name="Watson-Haigh N.S."/>
            <person name="Sumby K.M."/>
            <person name="Gardner J.M."/>
            <person name="Jiranek V."/>
        </authorList>
    </citation>
    <scope>NUCLEOTIDE SEQUENCE</scope>
    <source>
        <strain evidence="1">KI16_H9</strain>
    </source>
</reference>
<evidence type="ECO:0000313" key="1">
    <source>
        <dbReference type="EMBL" id="USS84997.1"/>
    </source>
</evidence>
<name>A0ABY5BPJ6_9LACO</name>
<dbReference type="Proteomes" id="UP001056707">
    <property type="component" value="Chromosome"/>
</dbReference>
<keyword evidence="2" id="KW-1185">Reference proteome</keyword>
<gene>
    <name evidence="1" type="ORF">M3M35_06835</name>
</gene>
<dbReference type="RefSeq" id="WP_252749899.1">
    <property type="nucleotide sequence ID" value="NZ_CP097116.1"/>
</dbReference>
<protein>
    <submittedName>
        <fullName evidence="1">Uncharacterized protein</fullName>
    </submittedName>
</protein>